<dbReference type="AlphaFoldDB" id="A0A2W1JU92"/>
<proteinExistence type="predicted"/>
<keyword evidence="3" id="KW-1185">Reference proteome</keyword>
<sequence length="130" mass="14462">MLFVDDQEIGSDQGRNNFNSAGFDLTQTKQTSKARVPIRVELYDNDGPQNDEPVDISFFDGVALELEYDLETGDIYHNDQRARKGTVRESQFIQEGSLDVEKRATISLTFNQPVGLDASTGESTTLPVSK</sequence>
<dbReference type="Proteomes" id="UP000248857">
    <property type="component" value="Unassembled WGS sequence"/>
</dbReference>
<dbReference type="EMBL" id="PQWO01000012">
    <property type="protein sequence ID" value="PZD72137.1"/>
    <property type="molecule type" value="Genomic_DNA"/>
</dbReference>
<feature type="compositionally biased region" description="Polar residues" evidence="1">
    <location>
        <begin position="13"/>
        <end position="24"/>
    </location>
</feature>
<name>A0A2W1JU92_9CYAN</name>
<evidence type="ECO:0000313" key="3">
    <source>
        <dbReference type="Proteomes" id="UP000248857"/>
    </source>
</evidence>
<organism evidence="2 3">
    <name type="scientific">Acaryochloris thomasi RCC1774</name>
    <dbReference type="NCBI Taxonomy" id="1764569"/>
    <lineage>
        <taxon>Bacteria</taxon>
        <taxon>Bacillati</taxon>
        <taxon>Cyanobacteriota</taxon>
        <taxon>Cyanophyceae</taxon>
        <taxon>Acaryochloridales</taxon>
        <taxon>Acaryochloridaceae</taxon>
        <taxon>Acaryochloris</taxon>
        <taxon>Acaryochloris thomasi</taxon>
    </lineage>
</organism>
<gene>
    <name evidence="2" type="ORF">C1752_03999</name>
</gene>
<protein>
    <submittedName>
        <fullName evidence="2">Uncharacterized protein</fullName>
    </submittedName>
</protein>
<evidence type="ECO:0000313" key="2">
    <source>
        <dbReference type="EMBL" id="PZD72137.1"/>
    </source>
</evidence>
<reference evidence="2 3" key="1">
    <citation type="journal article" date="2018" name="Sci. Rep.">
        <title>A novel species of the marine cyanobacterium Acaryochloris with a unique pigment content and lifestyle.</title>
        <authorList>
            <person name="Partensky F."/>
            <person name="Six C."/>
            <person name="Ratin M."/>
            <person name="Garczarek L."/>
            <person name="Vaulot D."/>
            <person name="Probert I."/>
            <person name="Calteau A."/>
            <person name="Gourvil P."/>
            <person name="Marie D."/>
            <person name="Grebert T."/>
            <person name="Bouchier C."/>
            <person name="Le Panse S."/>
            <person name="Gachenot M."/>
            <person name="Rodriguez F."/>
            <person name="Garrido J.L."/>
        </authorList>
    </citation>
    <scope>NUCLEOTIDE SEQUENCE [LARGE SCALE GENOMIC DNA]</scope>
    <source>
        <strain evidence="2 3">RCC1774</strain>
    </source>
</reference>
<feature type="region of interest" description="Disordered" evidence="1">
    <location>
        <begin position="1"/>
        <end position="24"/>
    </location>
</feature>
<accession>A0A2W1JU92</accession>
<evidence type="ECO:0000256" key="1">
    <source>
        <dbReference type="SAM" id="MobiDB-lite"/>
    </source>
</evidence>
<comment type="caution">
    <text evidence="2">The sequence shown here is derived from an EMBL/GenBank/DDBJ whole genome shotgun (WGS) entry which is preliminary data.</text>
</comment>
<dbReference type="RefSeq" id="WP_146242370.1">
    <property type="nucleotide sequence ID" value="NZ_CAWNWM010000012.1"/>
</dbReference>